<dbReference type="InterPro" id="IPR005225">
    <property type="entry name" value="Small_GTP-bd"/>
</dbReference>
<dbReference type="CTD" id="20239598"/>
<dbReference type="Gene3D" id="3.40.50.300">
    <property type="entry name" value="P-loop containing nucleotide triphosphate hydrolases"/>
    <property type="match status" value="1"/>
</dbReference>
<feature type="region of interest" description="Disordered" evidence="7">
    <location>
        <begin position="177"/>
        <end position="214"/>
    </location>
</feature>
<dbReference type="InterPro" id="IPR006689">
    <property type="entry name" value="Small_GTPase_ARF/SAR"/>
</dbReference>
<dbReference type="Pfam" id="PF00025">
    <property type="entry name" value="Arf"/>
    <property type="match status" value="1"/>
</dbReference>
<keyword evidence="5" id="KW-0479">Metal-binding</keyword>
<reference evidence="8 9" key="1">
    <citation type="journal article" date="2013" name="Nature">
        <title>Insights into bilaterian evolution from three spiralian genomes.</title>
        <authorList>
            <person name="Simakov O."/>
            <person name="Marletaz F."/>
            <person name="Cho S.J."/>
            <person name="Edsinger-Gonzales E."/>
            <person name="Havlak P."/>
            <person name="Hellsten U."/>
            <person name="Kuo D.H."/>
            <person name="Larsson T."/>
            <person name="Lv J."/>
            <person name="Arendt D."/>
            <person name="Savage R."/>
            <person name="Osoegawa K."/>
            <person name="de Jong P."/>
            <person name="Grimwood J."/>
            <person name="Chapman J.A."/>
            <person name="Shapiro H."/>
            <person name="Aerts A."/>
            <person name="Otillar R.P."/>
            <person name="Terry A.Y."/>
            <person name="Boore J.L."/>
            <person name="Grigoriev I.V."/>
            <person name="Lindberg D.R."/>
            <person name="Seaver E.C."/>
            <person name="Weisblat D.A."/>
            <person name="Putnam N.H."/>
            <person name="Rokhsar D.S."/>
        </authorList>
    </citation>
    <scope>NUCLEOTIDE SEQUENCE [LARGE SCALE GENOMIC DNA]</scope>
</reference>
<feature type="compositionally biased region" description="Polar residues" evidence="7">
    <location>
        <begin position="183"/>
        <end position="213"/>
    </location>
</feature>
<dbReference type="PROSITE" id="PS51419">
    <property type="entry name" value="RAB"/>
    <property type="match status" value="1"/>
</dbReference>
<dbReference type="InterPro" id="IPR024156">
    <property type="entry name" value="Small_GTPase_ARF"/>
</dbReference>
<dbReference type="PRINTS" id="PR00328">
    <property type="entry name" value="SAR1GTPBP"/>
</dbReference>
<dbReference type="GO" id="GO:0005525">
    <property type="term" value="F:GTP binding"/>
    <property type="evidence" value="ECO:0007669"/>
    <property type="project" value="UniProtKB-KW"/>
</dbReference>
<protein>
    <submittedName>
        <fullName evidence="8">Uncharacterized protein</fullName>
    </submittedName>
</protein>
<evidence type="ECO:0000256" key="6">
    <source>
        <dbReference type="RuleBase" id="RU003925"/>
    </source>
</evidence>
<dbReference type="HOGENOM" id="CLU_040729_9_4_1"/>
<keyword evidence="9" id="KW-1185">Reference proteome</keyword>
<organism evidence="8 9">
    <name type="scientific">Lottia gigantea</name>
    <name type="common">Giant owl limpet</name>
    <dbReference type="NCBI Taxonomy" id="225164"/>
    <lineage>
        <taxon>Eukaryota</taxon>
        <taxon>Metazoa</taxon>
        <taxon>Spiralia</taxon>
        <taxon>Lophotrochozoa</taxon>
        <taxon>Mollusca</taxon>
        <taxon>Gastropoda</taxon>
        <taxon>Patellogastropoda</taxon>
        <taxon>Lottioidea</taxon>
        <taxon>Lottiidae</taxon>
        <taxon>Lottia</taxon>
    </lineage>
</organism>
<evidence type="ECO:0000256" key="4">
    <source>
        <dbReference type="PIRSR" id="PIRSR606689-1"/>
    </source>
</evidence>
<dbReference type="InterPro" id="IPR027417">
    <property type="entry name" value="P-loop_NTPase"/>
</dbReference>
<dbReference type="GO" id="GO:0030010">
    <property type="term" value="P:establishment of cell polarity"/>
    <property type="evidence" value="ECO:0007669"/>
    <property type="project" value="UniProtKB-ARBA"/>
</dbReference>
<accession>V4A616</accession>
<feature type="binding site" evidence="5">
    <location>
        <position position="44"/>
    </location>
    <ligand>
        <name>Mg(2+)</name>
        <dbReference type="ChEBI" id="CHEBI:18420"/>
    </ligand>
</feature>
<keyword evidence="2 4" id="KW-0547">Nucleotide-binding</keyword>
<gene>
    <name evidence="8" type="ORF">LOTGIDRAFT_164018</name>
</gene>
<keyword evidence="3 4" id="KW-0342">GTP-binding</keyword>
<dbReference type="Proteomes" id="UP000030746">
    <property type="component" value="Unassembled WGS sequence"/>
</dbReference>
<dbReference type="OMA" id="RMGVAKE"/>
<dbReference type="KEGG" id="lgi:LOTGIDRAFT_164018"/>
<dbReference type="GO" id="GO:0003924">
    <property type="term" value="F:GTPase activity"/>
    <property type="evidence" value="ECO:0007669"/>
    <property type="project" value="InterPro"/>
</dbReference>
<feature type="binding site" evidence="4">
    <location>
        <begin position="20"/>
        <end position="27"/>
    </location>
    <ligand>
        <name>GTP</name>
        <dbReference type="ChEBI" id="CHEBI:37565"/>
    </ligand>
</feature>
<dbReference type="OrthoDB" id="6060392at2759"/>
<dbReference type="SUPFAM" id="SSF52540">
    <property type="entry name" value="P-loop containing nucleoside triphosphate hydrolases"/>
    <property type="match status" value="1"/>
</dbReference>
<sequence>MGQFWTRIFKHKDVRILLLGLDSAGKTTILYKLKLDELVTTIPTIGFNVETIQFKDFNFTAWDIGSRDKIRPLFRHYYKGSDAVVFVIDSHDRERLDELNYDVIKPAVAAEELKESIFLFLANKNDLENNMTTEEIVDKLGLKNLKHKWNIISVSGVKGDGLHSALDWLASSLGSLPVKNPKQGPNPSKTQSKPSDNSVTMATGETSQCNEEVTGQKDYCSRAYSALKCLFVRTNRTSDSDDND</sequence>
<evidence type="ECO:0000313" key="9">
    <source>
        <dbReference type="Proteomes" id="UP000030746"/>
    </source>
</evidence>
<dbReference type="FunFam" id="3.40.50.300:FF:000412">
    <property type="entry name" value="ADP-ribosylation factor 1"/>
    <property type="match status" value="1"/>
</dbReference>
<feature type="binding site" evidence="5">
    <location>
        <position position="27"/>
    </location>
    <ligand>
        <name>Mg(2+)</name>
        <dbReference type="ChEBI" id="CHEBI:18420"/>
    </ligand>
</feature>
<dbReference type="CDD" id="cd00878">
    <property type="entry name" value="Arf_Arl"/>
    <property type="match status" value="1"/>
</dbReference>
<dbReference type="PANTHER" id="PTHR11711">
    <property type="entry name" value="ADP RIBOSYLATION FACTOR-RELATED"/>
    <property type="match status" value="1"/>
</dbReference>
<dbReference type="PROSITE" id="PS51417">
    <property type="entry name" value="ARF"/>
    <property type="match status" value="1"/>
</dbReference>
<dbReference type="GeneID" id="20239598"/>
<dbReference type="STRING" id="225164.V4A616"/>
<name>V4A616_LOTGI</name>
<keyword evidence="5" id="KW-0460">Magnesium</keyword>
<dbReference type="AlphaFoldDB" id="V4A616"/>
<dbReference type="SMART" id="SM00177">
    <property type="entry name" value="ARF"/>
    <property type="match status" value="1"/>
</dbReference>
<dbReference type="NCBIfam" id="TIGR00231">
    <property type="entry name" value="small_GTP"/>
    <property type="match status" value="1"/>
</dbReference>
<evidence type="ECO:0000256" key="1">
    <source>
        <dbReference type="ARBA" id="ARBA00010290"/>
    </source>
</evidence>
<dbReference type="EMBL" id="KB202408">
    <property type="protein sequence ID" value="ESO90435.1"/>
    <property type="molecule type" value="Genomic_DNA"/>
</dbReference>
<comment type="similarity">
    <text evidence="1 6">Belongs to the small GTPase superfamily. Arf family.</text>
</comment>
<dbReference type="SMART" id="SM00178">
    <property type="entry name" value="SAR"/>
    <property type="match status" value="1"/>
</dbReference>
<dbReference type="GO" id="GO:0046872">
    <property type="term" value="F:metal ion binding"/>
    <property type="evidence" value="ECO:0007669"/>
    <property type="project" value="UniProtKB-KW"/>
</dbReference>
<evidence type="ECO:0000256" key="5">
    <source>
        <dbReference type="PIRSR" id="PIRSR606689-2"/>
    </source>
</evidence>
<dbReference type="RefSeq" id="XP_009058762.1">
    <property type="nucleotide sequence ID" value="XM_009060514.1"/>
</dbReference>
<feature type="binding site" evidence="4">
    <location>
        <begin position="123"/>
        <end position="126"/>
    </location>
    <ligand>
        <name>GTP</name>
        <dbReference type="ChEBI" id="CHEBI:37565"/>
    </ligand>
</feature>
<evidence type="ECO:0000256" key="3">
    <source>
        <dbReference type="ARBA" id="ARBA00023134"/>
    </source>
</evidence>
<evidence type="ECO:0000256" key="7">
    <source>
        <dbReference type="SAM" id="MobiDB-lite"/>
    </source>
</evidence>
<evidence type="ECO:0000313" key="8">
    <source>
        <dbReference type="EMBL" id="ESO90435.1"/>
    </source>
</evidence>
<evidence type="ECO:0000256" key="2">
    <source>
        <dbReference type="ARBA" id="ARBA00022741"/>
    </source>
</evidence>
<proteinExistence type="inferred from homology"/>